<evidence type="ECO:0000256" key="1">
    <source>
        <dbReference type="ARBA" id="ARBA00004196"/>
    </source>
</evidence>
<dbReference type="InterPro" id="IPR013766">
    <property type="entry name" value="Thioredoxin_domain"/>
</dbReference>
<dbReference type="Gene3D" id="3.40.30.10">
    <property type="entry name" value="Glutaredoxin"/>
    <property type="match status" value="1"/>
</dbReference>
<keyword evidence="8" id="KW-1185">Reference proteome</keyword>
<dbReference type="InterPro" id="IPR050553">
    <property type="entry name" value="Thioredoxin_ResA/DsbE_sf"/>
</dbReference>
<organism evidence="7 8">
    <name type="scientific">Algoriphagus taiwanensis</name>
    <dbReference type="NCBI Taxonomy" id="1445656"/>
    <lineage>
        <taxon>Bacteria</taxon>
        <taxon>Pseudomonadati</taxon>
        <taxon>Bacteroidota</taxon>
        <taxon>Cytophagia</taxon>
        <taxon>Cytophagales</taxon>
        <taxon>Cyclobacteriaceae</taxon>
        <taxon>Algoriphagus</taxon>
    </lineage>
</organism>
<keyword evidence="5" id="KW-0732">Signal</keyword>
<feature type="signal peptide" evidence="5">
    <location>
        <begin position="1"/>
        <end position="21"/>
    </location>
</feature>
<comment type="caution">
    <text evidence="7">The sequence shown here is derived from an EMBL/GenBank/DDBJ whole genome shotgun (WGS) entry which is preliminary data.</text>
</comment>
<dbReference type="PANTHER" id="PTHR42852:SF6">
    <property type="entry name" value="THIOL:DISULFIDE INTERCHANGE PROTEIN DSBE"/>
    <property type="match status" value="1"/>
</dbReference>
<dbReference type="Proteomes" id="UP001307705">
    <property type="component" value="Unassembled WGS sequence"/>
</dbReference>
<dbReference type="InterPro" id="IPR036249">
    <property type="entry name" value="Thioredoxin-like_sf"/>
</dbReference>
<comment type="subcellular location">
    <subcellularLocation>
        <location evidence="1">Cell envelope</location>
    </subcellularLocation>
</comment>
<evidence type="ECO:0000256" key="3">
    <source>
        <dbReference type="ARBA" id="ARBA00023157"/>
    </source>
</evidence>
<dbReference type="InterPro" id="IPR013740">
    <property type="entry name" value="Redoxin"/>
</dbReference>
<evidence type="ECO:0000259" key="6">
    <source>
        <dbReference type="PROSITE" id="PS51352"/>
    </source>
</evidence>
<protein>
    <recommendedName>
        <fullName evidence="6">Thioredoxin domain-containing protein</fullName>
    </recommendedName>
</protein>
<feature type="domain" description="Thioredoxin" evidence="6">
    <location>
        <begin position="464"/>
        <end position="645"/>
    </location>
</feature>
<accession>A0ABQ6Q4W8</accession>
<evidence type="ECO:0000313" key="8">
    <source>
        <dbReference type="Proteomes" id="UP001307705"/>
    </source>
</evidence>
<dbReference type="PROSITE" id="PS51352">
    <property type="entry name" value="THIOREDOXIN_2"/>
    <property type="match status" value="1"/>
</dbReference>
<feature type="chain" id="PRO_5045359521" description="Thioredoxin domain-containing protein" evidence="5">
    <location>
        <begin position="22"/>
        <end position="645"/>
    </location>
</feature>
<dbReference type="PANTHER" id="PTHR42852">
    <property type="entry name" value="THIOL:DISULFIDE INTERCHANGE PROTEIN DSBE"/>
    <property type="match status" value="1"/>
</dbReference>
<reference evidence="7 8" key="1">
    <citation type="submission" date="2023-08" db="EMBL/GenBank/DDBJ databases">
        <title>Draft genome sequence of Algoriphagus taiwanensis.</title>
        <authorList>
            <person name="Takatani N."/>
            <person name="Hosokawa M."/>
            <person name="Sawabe T."/>
        </authorList>
    </citation>
    <scope>NUCLEOTIDE SEQUENCE [LARGE SCALE GENOMIC DNA]</scope>
    <source>
        <strain evidence="7 8">JCM 19755</strain>
    </source>
</reference>
<keyword evidence="2" id="KW-0201">Cytochrome c-type biogenesis</keyword>
<keyword evidence="4" id="KW-0676">Redox-active center</keyword>
<evidence type="ECO:0000256" key="2">
    <source>
        <dbReference type="ARBA" id="ARBA00022748"/>
    </source>
</evidence>
<dbReference type="SUPFAM" id="SSF52833">
    <property type="entry name" value="Thioredoxin-like"/>
    <property type="match status" value="1"/>
</dbReference>
<name>A0ABQ6Q4W8_9BACT</name>
<sequence>MKSKLISFFLLFNLVVLPAISQESTPKPGLQSWYSADGSNELIFSIGEDFALYDGQLWELKSTGEGNFTLIQGSENRTLRLKKSGEKSILAEADKEIPIRSSKSTDLKNRKIGQTDVTNDFFRADQVLLQGVFLPKEAMPATITIIYNHAFSDDQLQFSGDVDEKGRFKVIFPLDYPQEVMVRIGNAFFTYFTKPGAKQAMIVDEDSFGSGVEAWTKVKSIDFMGDLAIENEEKRLLNPEFMKVRDYFFTDSIQKVLDPKAFLDYRLELMKKHEAFFKNYFDSIPVSPLMQEVHLRNARIYAADQLMRYIWLHSGIIEGRLTPVDVPEEYEEAVKNLITNDLEDLMTSEFSGLMREFSMPTQPEEMQEISRQVSEKRYEFLKKQELSPSEIEALEDWYKQVKAGKPREEIILTDEFKNLSKTYQSEMLNFYQDVQWPFFLAKIKGLESIPRSSIISTYLDLNFLSSGQEVPEEIQIELNTLNLDPNILSIIENKIDDFERSKNAKFVEGVAIAESADNVLAQLKEKHPGKVIYIDVWATWCGPCISEFKNAAILKKEAPEGVVFAYICAKSERETFENQIKKFQLAGEHYFLDQEAYQQFDKELNITGFPTYLLITKEGKLIREGIHRPSSGDQLLDQLKEFVSR</sequence>
<evidence type="ECO:0000256" key="5">
    <source>
        <dbReference type="SAM" id="SignalP"/>
    </source>
</evidence>
<dbReference type="Pfam" id="PF08534">
    <property type="entry name" value="Redoxin"/>
    <property type="match status" value="1"/>
</dbReference>
<keyword evidence="3" id="KW-1015">Disulfide bond</keyword>
<gene>
    <name evidence="7" type="ORF">Ataiwa_34240</name>
</gene>
<dbReference type="EMBL" id="BTPE01000014">
    <property type="protein sequence ID" value="GMQ35151.1"/>
    <property type="molecule type" value="Genomic_DNA"/>
</dbReference>
<proteinExistence type="predicted"/>
<dbReference type="RefSeq" id="WP_338229977.1">
    <property type="nucleotide sequence ID" value="NZ_BTPE01000014.1"/>
</dbReference>
<dbReference type="CDD" id="cd02966">
    <property type="entry name" value="TlpA_like_family"/>
    <property type="match status" value="1"/>
</dbReference>
<evidence type="ECO:0000256" key="4">
    <source>
        <dbReference type="ARBA" id="ARBA00023284"/>
    </source>
</evidence>
<evidence type="ECO:0000313" key="7">
    <source>
        <dbReference type="EMBL" id="GMQ35151.1"/>
    </source>
</evidence>